<gene>
    <name evidence="1" type="ORF">UV73_C0012G0003</name>
</gene>
<name>A0A0G1DDK0_9BACT</name>
<proteinExistence type="predicted"/>
<evidence type="ECO:0000313" key="2">
    <source>
        <dbReference type="Proteomes" id="UP000034894"/>
    </source>
</evidence>
<accession>A0A0G1DDK0</accession>
<evidence type="ECO:0000313" key="1">
    <source>
        <dbReference type="EMBL" id="KKS95975.1"/>
    </source>
</evidence>
<dbReference type="Proteomes" id="UP000034894">
    <property type="component" value="Unassembled WGS sequence"/>
</dbReference>
<dbReference type="EMBL" id="LCFP01000012">
    <property type="protein sequence ID" value="KKS95975.1"/>
    <property type="molecule type" value="Genomic_DNA"/>
</dbReference>
<reference evidence="1 2" key="1">
    <citation type="journal article" date="2015" name="Nature">
        <title>rRNA introns, odd ribosomes, and small enigmatic genomes across a large radiation of phyla.</title>
        <authorList>
            <person name="Brown C.T."/>
            <person name="Hug L.A."/>
            <person name="Thomas B.C."/>
            <person name="Sharon I."/>
            <person name="Castelle C.J."/>
            <person name="Singh A."/>
            <person name="Wilkins M.J."/>
            <person name="Williams K.H."/>
            <person name="Banfield J.F."/>
        </authorList>
    </citation>
    <scope>NUCLEOTIDE SEQUENCE [LARGE SCALE GENOMIC DNA]</scope>
</reference>
<dbReference type="AlphaFoldDB" id="A0A0G1DDK0"/>
<comment type="caution">
    <text evidence="1">The sequence shown here is derived from an EMBL/GenBank/DDBJ whole genome shotgun (WGS) entry which is preliminary data.</text>
</comment>
<organism evidence="1 2">
    <name type="scientific">Candidatus Gottesmanbacteria bacterium GW2011_GWA2_43_14</name>
    <dbReference type="NCBI Taxonomy" id="1618443"/>
    <lineage>
        <taxon>Bacteria</taxon>
        <taxon>Candidatus Gottesmaniibacteriota</taxon>
    </lineage>
</organism>
<dbReference type="STRING" id="1618443.UV73_C0012G0003"/>
<protein>
    <submittedName>
        <fullName evidence="1">Uncharacterized protein</fullName>
    </submittedName>
</protein>
<sequence length="116" mass="12792">MFLVLAAVSVVKAAPNNPQKAANNPNKVAYYEEGLHAIPTDPITYVTGTNIVTERGNSGQIQAWYTGENGHGYHSVWNIAKKDSCPANWVFIEDPYPEWGDYLTPGANYCVKVNTF</sequence>